<dbReference type="GO" id="GO:0008843">
    <property type="term" value="F:endochitinase activity"/>
    <property type="evidence" value="ECO:0007669"/>
    <property type="project" value="UniProtKB-EC"/>
</dbReference>
<keyword evidence="9" id="KW-0325">Glycoprotein</keyword>
<dbReference type="Proteomes" id="UP000182334">
    <property type="component" value="Chromosome IV"/>
</dbReference>
<evidence type="ECO:0000313" key="19">
    <source>
        <dbReference type="EMBL" id="SGZ53710.1"/>
    </source>
</evidence>
<evidence type="ECO:0000256" key="5">
    <source>
        <dbReference type="ARBA" id="ARBA00022679"/>
    </source>
</evidence>
<keyword evidence="5" id="KW-0808">Transferase</keyword>
<evidence type="ECO:0000256" key="7">
    <source>
        <dbReference type="ARBA" id="ARBA00022801"/>
    </source>
</evidence>
<feature type="region of interest" description="Disordered" evidence="16">
    <location>
        <begin position="371"/>
        <end position="428"/>
    </location>
</feature>
<dbReference type="FunFam" id="2.60.120.200:FF:000159">
    <property type="entry name" value="Glycosidase"/>
    <property type="match status" value="1"/>
</dbReference>
<accession>A0A1L0DMU2</accession>
<evidence type="ECO:0000256" key="13">
    <source>
        <dbReference type="ARBA" id="ARBA00038074"/>
    </source>
</evidence>
<evidence type="ECO:0000256" key="14">
    <source>
        <dbReference type="PIRNR" id="PIRNR037299"/>
    </source>
</evidence>
<dbReference type="GO" id="GO:0009277">
    <property type="term" value="C:fungal-type cell wall"/>
    <property type="evidence" value="ECO:0007669"/>
    <property type="project" value="TreeGrafter"/>
</dbReference>
<dbReference type="GO" id="GO:0016757">
    <property type="term" value="F:glycosyltransferase activity"/>
    <property type="evidence" value="ECO:0007669"/>
    <property type="project" value="UniProtKB-KW"/>
</dbReference>
<dbReference type="PANTHER" id="PTHR10963">
    <property type="entry name" value="GLYCOSYL HYDROLASE-RELATED"/>
    <property type="match status" value="1"/>
</dbReference>
<keyword evidence="12" id="KW-0961">Cell wall biogenesis/degradation</keyword>
<dbReference type="GO" id="GO:0098552">
    <property type="term" value="C:side of membrane"/>
    <property type="evidence" value="ECO:0007669"/>
    <property type="project" value="UniProtKB-KW"/>
</dbReference>
<evidence type="ECO:0000256" key="10">
    <source>
        <dbReference type="ARBA" id="ARBA00023288"/>
    </source>
</evidence>
<dbReference type="PROSITE" id="PS51257">
    <property type="entry name" value="PROKAR_LIPOPROTEIN"/>
    <property type="match status" value="1"/>
</dbReference>
<dbReference type="InterPro" id="IPR050546">
    <property type="entry name" value="Glycosyl_Hydrlase_16"/>
</dbReference>
<dbReference type="Pfam" id="PF00722">
    <property type="entry name" value="Glyco_hydro_16"/>
    <property type="match status" value="1"/>
</dbReference>
<feature type="chain" id="PRO_5012453560" description="Crh-like protein" evidence="17">
    <location>
        <begin position="20"/>
        <end position="454"/>
    </location>
</feature>
<dbReference type="STRING" id="45354.A0A1L0DMU2"/>
<dbReference type="PROSITE" id="PS51762">
    <property type="entry name" value="GH16_2"/>
    <property type="match status" value="1"/>
</dbReference>
<protein>
    <recommendedName>
        <fullName evidence="14">Crh-like protein</fullName>
        <ecNumber evidence="14">3.2.-.-</ecNumber>
    </recommendedName>
</protein>
<reference evidence="19 20" key="1">
    <citation type="submission" date="2016-10" db="EMBL/GenBank/DDBJ databases">
        <authorList>
            <person name="de Groot N.N."/>
        </authorList>
    </citation>
    <scope>NUCLEOTIDE SEQUENCE [LARGE SCALE GENOMIC DNA]</scope>
    <source>
        <strain evidence="19 20">CBS 141442</strain>
    </source>
</reference>
<dbReference type="OrthoDB" id="4781at2759"/>
<evidence type="ECO:0000256" key="4">
    <source>
        <dbReference type="ARBA" id="ARBA00022676"/>
    </source>
</evidence>
<keyword evidence="6 17" id="KW-0732">Signal</keyword>
<keyword evidence="10" id="KW-0449">Lipoprotein</keyword>
<evidence type="ECO:0000256" key="16">
    <source>
        <dbReference type="SAM" id="MobiDB-lite"/>
    </source>
</evidence>
<feature type="active site" description="Nucleophile" evidence="15">
    <location>
        <position position="159"/>
    </location>
</feature>
<evidence type="ECO:0000256" key="3">
    <source>
        <dbReference type="ARBA" id="ARBA00022622"/>
    </source>
</evidence>
<feature type="active site" description="Proton donor" evidence="15">
    <location>
        <position position="163"/>
    </location>
</feature>
<dbReference type="AlphaFoldDB" id="A0A1L0DMU2"/>
<keyword evidence="7 14" id="KW-0378">Hydrolase</keyword>
<evidence type="ECO:0000256" key="12">
    <source>
        <dbReference type="ARBA" id="ARBA00023316"/>
    </source>
</evidence>
<evidence type="ECO:0000256" key="1">
    <source>
        <dbReference type="ARBA" id="ARBA00000822"/>
    </source>
</evidence>
<dbReference type="InterPro" id="IPR017168">
    <property type="entry name" value="CHR-like"/>
</dbReference>
<dbReference type="GO" id="GO:0031505">
    <property type="term" value="P:fungal-type cell wall organization"/>
    <property type="evidence" value="ECO:0007669"/>
    <property type="project" value="UniProtKB-ARBA"/>
</dbReference>
<comment type="subcellular location">
    <subcellularLocation>
        <location evidence="2">Membrane</location>
        <topology evidence="2">Lipid-anchor</topology>
        <topology evidence="2">GPI-anchor</topology>
    </subcellularLocation>
</comment>
<dbReference type="EMBL" id="LT635759">
    <property type="protein sequence ID" value="SGZ53710.1"/>
    <property type="molecule type" value="Genomic_DNA"/>
</dbReference>
<keyword evidence="20" id="KW-1185">Reference proteome</keyword>
<keyword evidence="4" id="KW-0328">Glycosyltransferase</keyword>
<dbReference type="EC" id="3.2.-.-" evidence="14"/>
<dbReference type="PIRSF" id="PIRSF037299">
    <property type="entry name" value="Glycosidase_CRH1_prd"/>
    <property type="match status" value="1"/>
</dbReference>
<feature type="compositionally biased region" description="Polar residues" evidence="16">
    <location>
        <begin position="385"/>
        <end position="411"/>
    </location>
</feature>
<sequence length="454" mass="49215">MRSFVSLGLFACFISLVSAAISCNSSNHCPEDSPCCSQYGTCGTGSYCLGGCDIRYSYNLSACMPMPRMSSIKDSFASIDDIENQSEYLGNSSEATWVYTGYIDSHDDALLLQMPNGSTGTVVSSTEYFLFGKVGATMKSSRDRGVITAFITFSDVQDEIDYEFVGYNLTNPQTNYYAKGILNYTNLRNSSVSNTFSDWHYYEIDWQEERIVWLIDGNEVRTLERDDTYNATTDRYDYPQTPARLQFSLWPGGSSLNGLGTIEWAGGAINWDSQDIQDFGYYYAYVKNVTVTPHDLPDSVQKLGNSSLNAFLYNSTAGNLENVYLTNKKTWLGSGDATGFDPENEDDDLLETTEIVSLSASSAVTKTSVKTKSASTTSVNVPGQDATNGGTTDEGTTASYTGGFVQNSKKTSSGSSSSGSSSPSSSLSGAYRSQVESIVAVFVALGAAMFTFGL</sequence>
<evidence type="ECO:0000256" key="8">
    <source>
        <dbReference type="ARBA" id="ARBA00023136"/>
    </source>
</evidence>
<evidence type="ECO:0000256" key="15">
    <source>
        <dbReference type="PIRSR" id="PIRSR037299-1"/>
    </source>
</evidence>
<dbReference type="GO" id="GO:0005975">
    <property type="term" value="P:carbohydrate metabolic process"/>
    <property type="evidence" value="ECO:0007669"/>
    <property type="project" value="InterPro"/>
</dbReference>
<keyword evidence="11" id="KW-0326">Glycosidase</keyword>
<feature type="compositionally biased region" description="Low complexity" evidence="16">
    <location>
        <begin position="412"/>
        <end position="428"/>
    </location>
</feature>
<comment type="similarity">
    <text evidence="13">Belongs to the glycosyl hydrolase 16 family. CRH1 subfamily.</text>
</comment>
<dbReference type="SUPFAM" id="SSF49899">
    <property type="entry name" value="Concanavalin A-like lectins/glucanases"/>
    <property type="match status" value="1"/>
</dbReference>
<evidence type="ECO:0000256" key="6">
    <source>
        <dbReference type="ARBA" id="ARBA00022729"/>
    </source>
</evidence>
<comment type="catalytic activity">
    <reaction evidence="1">
        <text>Random endo-hydrolysis of N-acetyl-beta-D-glucosaminide (1-&gt;4)-beta-linkages in chitin and chitodextrins.</text>
        <dbReference type="EC" id="3.2.1.14"/>
    </reaction>
</comment>
<dbReference type="InterPro" id="IPR000757">
    <property type="entry name" value="Beta-glucanase-like"/>
</dbReference>
<dbReference type="InterPro" id="IPR013320">
    <property type="entry name" value="ConA-like_dom_sf"/>
</dbReference>
<feature type="signal peptide" evidence="17">
    <location>
        <begin position="1"/>
        <end position="19"/>
    </location>
</feature>
<dbReference type="CDD" id="cd06923">
    <property type="entry name" value="ChtBD1_GH16"/>
    <property type="match status" value="1"/>
</dbReference>
<dbReference type="PANTHER" id="PTHR10963:SF22">
    <property type="entry name" value="GLYCOSIDASE CRH2-RELATED"/>
    <property type="match status" value="1"/>
</dbReference>
<dbReference type="Gene3D" id="2.60.120.200">
    <property type="match status" value="1"/>
</dbReference>
<name>A0A1L0DMU2_9ASCO</name>
<evidence type="ECO:0000256" key="11">
    <source>
        <dbReference type="ARBA" id="ARBA00023295"/>
    </source>
</evidence>
<evidence type="ECO:0000256" key="17">
    <source>
        <dbReference type="SAM" id="SignalP"/>
    </source>
</evidence>
<gene>
    <name evidence="19" type="ORF">SAMEA4029010_CIC11G00000004275</name>
</gene>
<organism evidence="19 20">
    <name type="scientific">Sungouiella intermedia</name>
    <dbReference type="NCBI Taxonomy" id="45354"/>
    <lineage>
        <taxon>Eukaryota</taxon>
        <taxon>Fungi</taxon>
        <taxon>Dikarya</taxon>
        <taxon>Ascomycota</taxon>
        <taxon>Saccharomycotina</taxon>
        <taxon>Pichiomycetes</taxon>
        <taxon>Metschnikowiaceae</taxon>
        <taxon>Sungouiella</taxon>
    </lineage>
</organism>
<keyword evidence="8 14" id="KW-0472">Membrane</keyword>
<evidence type="ECO:0000259" key="18">
    <source>
        <dbReference type="PROSITE" id="PS51762"/>
    </source>
</evidence>
<keyword evidence="3" id="KW-0336">GPI-anchor</keyword>
<evidence type="ECO:0000256" key="9">
    <source>
        <dbReference type="ARBA" id="ARBA00023180"/>
    </source>
</evidence>
<feature type="domain" description="GH16" evidence="18">
    <location>
        <begin position="70"/>
        <end position="294"/>
    </location>
</feature>
<dbReference type="CDD" id="cd02183">
    <property type="entry name" value="GH16_fungal_CRH1_transglycosylase"/>
    <property type="match status" value="1"/>
</dbReference>
<evidence type="ECO:0000256" key="2">
    <source>
        <dbReference type="ARBA" id="ARBA00004589"/>
    </source>
</evidence>
<proteinExistence type="inferred from homology"/>
<evidence type="ECO:0000313" key="20">
    <source>
        <dbReference type="Proteomes" id="UP000182334"/>
    </source>
</evidence>